<accession>A0ABW3MEU9</accession>
<name>A0ABW3MEU9_9PSEU</name>
<reference evidence="3" key="1">
    <citation type="journal article" date="2019" name="Int. J. Syst. Evol. Microbiol.">
        <title>The Global Catalogue of Microorganisms (GCM) 10K type strain sequencing project: providing services to taxonomists for standard genome sequencing and annotation.</title>
        <authorList>
            <consortium name="The Broad Institute Genomics Platform"/>
            <consortium name="The Broad Institute Genome Sequencing Center for Infectious Disease"/>
            <person name="Wu L."/>
            <person name="Ma J."/>
        </authorList>
    </citation>
    <scope>NUCLEOTIDE SEQUENCE [LARGE SCALE GENOMIC DNA]</scope>
    <source>
        <strain evidence="3">JCM 31486</strain>
    </source>
</reference>
<proteinExistence type="predicted"/>
<dbReference type="EMBL" id="JBHTIS010001227">
    <property type="protein sequence ID" value="MFD1047739.1"/>
    <property type="molecule type" value="Genomic_DNA"/>
</dbReference>
<dbReference type="InterPro" id="IPR027417">
    <property type="entry name" value="P-loop_NTPase"/>
</dbReference>
<sequence length="177" mass="19796">MNRYVIITGVAGGGKTTLINALRQHGYSCVPEMAREIIADQLAIGGRALHQIDPQLFAEVMLSWEIRSYRQAAGLGGVVLFDRGIPDLVGYHRLVGLPVPPHVLAATSMFRYHPRVFVAPPWPEIHVPDEERTMGFDEVLRTHEAIASAYIEHGYEPILLPKVSVAERVEFVRQYLT</sequence>
<evidence type="ECO:0000313" key="2">
    <source>
        <dbReference type="EMBL" id="MFD1047739.1"/>
    </source>
</evidence>
<keyword evidence="3" id="KW-1185">Reference proteome</keyword>
<dbReference type="InterPro" id="IPR038727">
    <property type="entry name" value="NadR/Ttd14_AAA_dom"/>
</dbReference>
<dbReference type="Pfam" id="PF13521">
    <property type="entry name" value="AAA_28"/>
    <property type="match status" value="1"/>
</dbReference>
<dbReference type="Gene3D" id="3.40.50.300">
    <property type="entry name" value="P-loop containing nucleotide triphosphate hydrolases"/>
    <property type="match status" value="1"/>
</dbReference>
<evidence type="ECO:0000259" key="1">
    <source>
        <dbReference type="Pfam" id="PF13521"/>
    </source>
</evidence>
<organism evidence="2 3">
    <name type="scientific">Kibdelosporangium lantanae</name>
    <dbReference type="NCBI Taxonomy" id="1497396"/>
    <lineage>
        <taxon>Bacteria</taxon>
        <taxon>Bacillati</taxon>
        <taxon>Actinomycetota</taxon>
        <taxon>Actinomycetes</taxon>
        <taxon>Pseudonocardiales</taxon>
        <taxon>Pseudonocardiaceae</taxon>
        <taxon>Kibdelosporangium</taxon>
    </lineage>
</organism>
<comment type="caution">
    <text evidence="2">The sequence shown here is derived from an EMBL/GenBank/DDBJ whole genome shotgun (WGS) entry which is preliminary data.</text>
</comment>
<dbReference type="Proteomes" id="UP001597045">
    <property type="component" value="Unassembled WGS sequence"/>
</dbReference>
<protein>
    <submittedName>
        <fullName evidence="2">AAA family ATPase</fullName>
    </submittedName>
</protein>
<dbReference type="SUPFAM" id="SSF52540">
    <property type="entry name" value="P-loop containing nucleoside triphosphate hydrolases"/>
    <property type="match status" value="1"/>
</dbReference>
<feature type="domain" description="NadR/Ttd14 AAA" evidence="1">
    <location>
        <begin position="5"/>
        <end position="168"/>
    </location>
</feature>
<gene>
    <name evidence="2" type="ORF">ACFQ1S_20465</name>
</gene>
<evidence type="ECO:0000313" key="3">
    <source>
        <dbReference type="Proteomes" id="UP001597045"/>
    </source>
</evidence>